<sequence>MLVIFCNIQQKHTNSMLTLFIKQGGYPYNINKMLVIFCHSKNGYYCLDLPIGSNRLK</sequence>
<name>A0A0A9HMP5_ARUDO</name>
<evidence type="ECO:0000313" key="1">
    <source>
        <dbReference type="EMBL" id="JAE38022.1"/>
    </source>
</evidence>
<dbReference type="AlphaFoldDB" id="A0A0A9HMP5"/>
<dbReference type="EMBL" id="GBRH01159874">
    <property type="protein sequence ID" value="JAE38022.1"/>
    <property type="molecule type" value="Transcribed_RNA"/>
</dbReference>
<reference evidence="1" key="1">
    <citation type="submission" date="2014-09" db="EMBL/GenBank/DDBJ databases">
        <authorList>
            <person name="Magalhaes I.L.F."/>
            <person name="Oliveira U."/>
            <person name="Santos F.R."/>
            <person name="Vidigal T.H.D.A."/>
            <person name="Brescovit A.D."/>
            <person name="Santos A.J."/>
        </authorList>
    </citation>
    <scope>NUCLEOTIDE SEQUENCE</scope>
    <source>
        <tissue evidence="1">Shoot tissue taken approximately 20 cm above the soil surface</tissue>
    </source>
</reference>
<reference evidence="1" key="2">
    <citation type="journal article" date="2015" name="Data Brief">
        <title>Shoot transcriptome of the giant reed, Arundo donax.</title>
        <authorList>
            <person name="Barrero R.A."/>
            <person name="Guerrero F.D."/>
            <person name="Moolhuijzen P."/>
            <person name="Goolsby J.A."/>
            <person name="Tidwell J."/>
            <person name="Bellgard S.E."/>
            <person name="Bellgard M.I."/>
        </authorList>
    </citation>
    <scope>NUCLEOTIDE SEQUENCE</scope>
    <source>
        <tissue evidence="1">Shoot tissue taken approximately 20 cm above the soil surface</tissue>
    </source>
</reference>
<proteinExistence type="predicted"/>
<organism evidence="1">
    <name type="scientific">Arundo donax</name>
    <name type="common">Giant reed</name>
    <name type="synonym">Donax arundinaceus</name>
    <dbReference type="NCBI Taxonomy" id="35708"/>
    <lineage>
        <taxon>Eukaryota</taxon>
        <taxon>Viridiplantae</taxon>
        <taxon>Streptophyta</taxon>
        <taxon>Embryophyta</taxon>
        <taxon>Tracheophyta</taxon>
        <taxon>Spermatophyta</taxon>
        <taxon>Magnoliopsida</taxon>
        <taxon>Liliopsida</taxon>
        <taxon>Poales</taxon>
        <taxon>Poaceae</taxon>
        <taxon>PACMAD clade</taxon>
        <taxon>Arundinoideae</taxon>
        <taxon>Arundineae</taxon>
        <taxon>Arundo</taxon>
    </lineage>
</organism>
<accession>A0A0A9HMP5</accession>
<protein>
    <submittedName>
        <fullName evidence="1">Uncharacterized protein</fullName>
    </submittedName>
</protein>